<sequence length="540" mass="57191">MPLSLICPRCSKSVSIPDSSAGLRVSCPHCAAAFLAPGLSATTSDDADDWLTLDTDPVPANKPSTLETAKVNPRPSSPATASANPSGKAKPPRSVSPDEDTLLGEFAAELDEFTSTIESVPKPKASASGDAAHGDGDGDDPFVLRPALSKPPVGTPRSAPVIPTPVIPTSGTPGGDDDVIELGDENIVDDEMDLAAELGTKKTPVEYATEYRVQCMTCGSQRIVQASQAGKTIKCNDCHSPIRVRQPPRVPKKVVIDMDNAATFAFEASQVSSSDRRSDPYRKSAQQLLDEASRVEETVQRHDDDIPSISGWLAGIFGIFRDLGVLAHWVALSLIASVPAIVVLASEVRVLQIALVPAGIVFGLVVVSCGFAILQSIANGEEKVSEWPVFDPMGWLENLIEVFSAAGFAIIPVYGIAQFVFGQSLLTAALTMLSLYIFFPFVLLSMLDSNSPLTPFSAEVARSVTRAQEAWGGLYFTAAIMFFALFLTYAVSSTMPSPVAAVGGIFLTVGMAFVYFAMIGRLAYAIGQEVSEPPTTKTGD</sequence>
<evidence type="ECO:0000313" key="4">
    <source>
        <dbReference type="Proteomes" id="UP001500840"/>
    </source>
</evidence>
<feature type="transmembrane region" description="Helical" evidence="2">
    <location>
        <begin position="398"/>
        <end position="417"/>
    </location>
</feature>
<evidence type="ECO:0000256" key="2">
    <source>
        <dbReference type="SAM" id="Phobius"/>
    </source>
</evidence>
<dbReference type="Proteomes" id="UP001500840">
    <property type="component" value="Unassembled WGS sequence"/>
</dbReference>
<reference evidence="4" key="1">
    <citation type="journal article" date="2019" name="Int. J. Syst. Evol. Microbiol.">
        <title>The Global Catalogue of Microorganisms (GCM) 10K type strain sequencing project: providing services to taxonomists for standard genome sequencing and annotation.</title>
        <authorList>
            <consortium name="The Broad Institute Genomics Platform"/>
            <consortium name="The Broad Institute Genome Sequencing Center for Infectious Disease"/>
            <person name="Wu L."/>
            <person name="Ma J."/>
        </authorList>
    </citation>
    <scope>NUCLEOTIDE SEQUENCE [LARGE SCALE GENOMIC DNA]</scope>
    <source>
        <strain evidence="4">JCM 17759</strain>
    </source>
</reference>
<feature type="transmembrane region" description="Helical" evidence="2">
    <location>
        <begin position="326"/>
        <end position="346"/>
    </location>
</feature>
<evidence type="ECO:0008006" key="5">
    <source>
        <dbReference type="Google" id="ProtNLM"/>
    </source>
</evidence>
<dbReference type="EMBL" id="BAABGA010000120">
    <property type="protein sequence ID" value="GAA4471297.1"/>
    <property type="molecule type" value="Genomic_DNA"/>
</dbReference>
<feature type="transmembrane region" description="Helical" evidence="2">
    <location>
        <begin position="353"/>
        <end position="378"/>
    </location>
</feature>
<keyword evidence="4" id="KW-1185">Reference proteome</keyword>
<keyword evidence="2" id="KW-0472">Membrane</keyword>
<feature type="region of interest" description="Disordered" evidence="1">
    <location>
        <begin position="116"/>
        <end position="177"/>
    </location>
</feature>
<feature type="region of interest" description="Disordered" evidence="1">
    <location>
        <begin position="50"/>
        <end position="99"/>
    </location>
</feature>
<dbReference type="RefSeq" id="WP_345327895.1">
    <property type="nucleotide sequence ID" value="NZ_BAABGA010000120.1"/>
</dbReference>
<feature type="compositionally biased region" description="Low complexity" evidence="1">
    <location>
        <begin position="73"/>
        <end position="86"/>
    </location>
</feature>
<keyword evidence="2" id="KW-0812">Transmembrane</keyword>
<organism evidence="3 4">
    <name type="scientific">Novipirellula rosea</name>
    <dbReference type="NCBI Taxonomy" id="1031540"/>
    <lineage>
        <taxon>Bacteria</taxon>
        <taxon>Pseudomonadati</taxon>
        <taxon>Planctomycetota</taxon>
        <taxon>Planctomycetia</taxon>
        <taxon>Pirellulales</taxon>
        <taxon>Pirellulaceae</taxon>
        <taxon>Novipirellula</taxon>
    </lineage>
</organism>
<proteinExistence type="predicted"/>
<protein>
    <recommendedName>
        <fullName evidence="5">Paraquat-inducible protein A</fullName>
    </recommendedName>
</protein>
<evidence type="ECO:0000256" key="1">
    <source>
        <dbReference type="SAM" id="MobiDB-lite"/>
    </source>
</evidence>
<feature type="transmembrane region" description="Helical" evidence="2">
    <location>
        <begin position="499"/>
        <end position="524"/>
    </location>
</feature>
<feature type="transmembrane region" description="Helical" evidence="2">
    <location>
        <begin position="424"/>
        <end position="447"/>
    </location>
</feature>
<accession>A0ABP8NUN4</accession>
<gene>
    <name evidence="3" type="ORF">GCM10023156_65660</name>
</gene>
<keyword evidence="2" id="KW-1133">Transmembrane helix</keyword>
<evidence type="ECO:0000313" key="3">
    <source>
        <dbReference type="EMBL" id="GAA4471297.1"/>
    </source>
</evidence>
<feature type="transmembrane region" description="Helical" evidence="2">
    <location>
        <begin position="473"/>
        <end position="492"/>
    </location>
</feature>
<comment type="caution">
    <text evidence="3">The sequence shown here is derived from an EMBL/GenBank/DDBJ whole genome shotgun (WGS) entry which is preliminary data.</text>
</comment>
<name>A0ABP8NUN4_9BACT</name>